<feature type="region of interest" description="Disordered" evidence="1">
    <location>
        <begin position="94"/>
        <end position="176"/>
    </location>
</feature>
<protein>
    <submittedName>
        <fullName evidence="2">Uncharacterized protein</fullName>
    </submittedName>
</protein>
<feature type="compositionally biased region" description="Polar residues" evidence="1">
    <location>
        <begin position="133"/>
        <end position="147"/>
    </location>
</feature>
<evidence type="ECO:0000313" key="2">
    <source>
        <dbReference type="EMBL" id="OWO98245.1"/>
    </source>
</evidence>
<name>A0A218YV58_9HELO</name>
<sequence>MSSIFSPPSFRSSVTLADLPQICDDLECLVPFGPACHKCSLGLNITGQARRAPRPSDRTKEWVDEIQVNKHTTAHAGQILGGDADEENGSITRSVWDEDDDGISEHVSDGDETSEPGRGPREEEHEADADTGTEGSPQTRRLAQSAYSPSGDSSGACTSSSPVMADSPPLPERLDPWLTDIFKSTLEGQRGDSHFVGGADERDDDRTCSRCGQVPVEHPELHRLKCEFAHHEAERMEEGVQKQVERWGRRRARGEMDQ</sequence>
<keyword evidence="3" id="KW-1185">Reference proteome</keyword>
<dbReference type="Proteomes" id="UP000242519">
    <property type="component" value="Unassembled WGS sequence"/>
</dbReference>
<dbReference type="EMBL" id="MZNU01000404">
    <property type="protein sequence ID" value="OWO98245.1"/>
    <property type="molecule type" value="Genomic_DNA"/>
</dbReference>
<feature type="region of interest" description="Disordered" evidence="1">
    <location>
        <begin position="234"/>
        <end position="258"/>
    </location>
</feature>
<dbReference type="InParanoid" id="A0A218YV58"/>
<organism evidence="2 3">
    <name type="scientific">Diplocarpon coronariae</name>
    <dbReference type="NCBI Taxonomy" id="2795749"/>
    <lineage>
        <taxon>Eukaryota</taxon>
        <taxon>Fungi</taxon>
        <taxon>Dikarya</taxon>
        <taxon>Ascomycota</taxon>
        <taxon>Pezizomycotina</taxon>
        <taxon>Leotiomycetes</taxon>
        <taxon>Helotiales</taxon>
        <taxon>Drepanopezizaceae</taxon>
        <taxon>Diplocarpon</taxon>
    </lineage>
</organism>
<reference evidence="2 3" key="1">
    <citation type="submission" date="2017-04" db="EMBL/GenBank/DDBJ databases">
        <title>Draft genome sequence of Marssonina coronaria NL1: causal agent of apple blotch.</title>
        <authorList>
            <person name="Cheng Q."/>
        </authorList>
    </citation>
    <scope>NUCLEOTIDE SEQUENCE [LARGE SCALE GENOMIC DNA]</scope>
    <source>
        <strain evidence="2 3">NL1</strain>
    </source>
</reference>
<evidence type="ECO:0000313" key="3">
    <source>
        <dbReference type="Proteomes" id="UP000242519"/>
    </source>
</evidence>
<feature type="region of interest" description="Disordered" evidence="1">
    <location>
        <begin position="189"/>
        <end position="209"/>
    </location>
</feature>
<dbReference type="AlphaFoldDB" id="A0A218YV58"/>
<accession>A0A218YV58</accession>
<evidence type="ECO:0000256" key="1">
    <source>
        <dbReference type="SAM" id="MobiDB-lite"/>
    </source>
</evidence>
<feature type="compositionally biased region" description="Low complexity" evidence="1">
    <location>
        <begin position="148"/>
        <end position="162"/>
    </location>
</feature>
<dbReference type="OrthoDB" id="3541652at2759"/>
<proteinExistence type="predicted"/>
<gene>
    <name evidence="2" type="ORF">B2J93_8165</name>
</gene>
<comment type="caution">
    <text evidence="2">The sequence shown here is derived from an EMBL/GenBank/DDBJ whole genome shotgun (WGS) entry which is preliminary data.</text>
</comment>